<comment type="caution">
    <text evidence="1">The sequence shown here is derived from an EMBL/GenBank/DDBJ whole genome shotgun (WGS) entry which is preliminary data.</text>
</comment>
<dbReference type="EMBL" id="VSRR010000214">
    <property type="protein sequence ID" value="MPC12392.1"/>
    <property type="molecule type" value="Genomic_DNA"/>
</dbReference>
<name>A0A5B7CRP5_PORTR</name>
<evidence type="ECO:0000313" key="2">
    <source>
        <dbReference type="Proteomes" id="UP000324222"/>
    </source>
</evidence>
<gene>
    <name evidence="1" type="ORF">E2C01_005082</name>
</gene>
<keyword evidence="2" id="KW-1185">Reference proteome</keyword>
<evidence type="ECO:0000313" key="1">
    <source>
        <dbReference type="EMBL" id="MPC12392.1"/>
    </source>
</evidence>
<dbReference type="AlphaFoldDB" id="A0A5B7CRP5"/>
<reference evidence="1 2" key="1">
    <citation type="submission" date="2019-05" db="EMBL/GenBank/DDBJ databases">
        <title>Another draft genome of Portunus trituberculatus and its Hox gene families provides insights of decapod evolution.</title>
        <authorList>
            <person name="Jeong J.-H."/>
            <person name="Song I."/>
            <person name="Kim S."/>
            <person name="Choi T."/>
            <person name="Kim D."/>
            <person name="Ryu S."/>
            <person name="Kim W."/>
        </authorList>
    </citation>
    <scope>NUCLEOTIDE SEQUENCE [LARGE SCALE GENOMIC DNA]</scope>
    <source>
        <tissue evidence="1">Muscle</tissue>
    </source>
</reference>
<proteinExistence type="predicted"/>
<protein>
    <submittedName>
        <fullName evidence="1">Uncharacterized protein</fullName>
    </submittedName>
</protein>
<accession>A0A5B7CRP5</accession>
<organism evidence="1 2">
    <name type="scientific">Portunus trituberculatus</name>
    <name type="common">Swimming crab</name>
    <name type="synonym">Neptunus trituberculatus</name>
    <dbReference type="NCBI Taxonomy" id="210409"/>
    <lineage>
        <taxon>Eukaryota</taxon>
        <taxon>Metazoa</taxon>
        <taxon>Ecdysozoa</taxon>
        <taxon>Arthropoda</taxon>
        <taxon>Crustacea</taxon>
        <taxon>Multicrustacea</taxon>
        <taxon>Malacostraca</taxon>
        <taxon>Eumalacostraca</taxon>
        <taxon>Eucarida</taxon>
        <taxon>Decapoda</taxon>
        <taxon>Pleocyemata</taxon>
        <taxon>Brachyura</taxon>
        <taxon>Eubrachyura</taxon>
        <taxon>Portunoidea</taxon>
        <taxon>Portunidae</taxon>
        <taxon>Portuninae</taxon>
        <taxon>Portunus</taxon>
    </lineage>
</organism>
<sequence length="97" mass="10353">MQRKNRLSVWVVRHSSGWGGGTAAGEVGGGRGRGDATFALAAQDVNKDMVSIVSVRQPSFRQHPPDTSLCRRKGLCEAVLLPAASMAAQHCELHLSN</sequence>
<dbReference type="Proteomes" id="UP000324222">
    <property type="component" value="Unassembled WGS sequence"/>
</dbReference>